<name>A0A4Q0Q973_9BRAD</name>
<sequence length="423" mass="46317">MSKFGVAVVAVALVTALSSAAEARRHLGLGPLGAFTSLFPGGFLARHHVHHRHVRVHQIGKPPVENAPVASQNVPAATNERSGEERLDIGRLFTAPEARRQVATNAALALWHGDRDATVGWWSHGHGGYGWVGPLFWPFADNDVYGYVVFGDGMGFWDYGYPDIYAGLFGPYSSDELTTYIAPDSPRRRERKVPPLQQFCGDVAQEIAGLAIDQINRAVQPTEGQRAALDRFAVASKSVARIIQASCPKQVASTAPARLASMQQRIAAILQGVISLEPPLQDLYDLLNDDQKRRLNALANEQFEVASANGTIRASAKVCDASPPFALQWPTDEIDAKLHPNDAQREALWRLQRASAEAVEILSYECQPRDAMTPSDRLAAVDRRLDALQKAINLVSLTMDEFHATLDDKQKSQFELIGSQRAS</sequence>
<comment type="caution">
    <text evidence="2">The sequence shown here is derived from an EMBL/GenBank/DDBJ whole genome shotgun (WGS) entry which is preliminary data.</text>
</comment>
<dbReference type="Pfam" id="PF07813">
    <property type="entry name" value="LTXXQ"/>
    <property type="match status" value="2"/>
</dbReference>
<gene>
    <name evidence="2" type="ORF">EAS61_34630</name>
</gene>
<proteinExistence type="predicted"/>
<evidence type="ECO:0000256" key="1">
    <source>
        <dbReference type="SAM" id="SignalP"/>
    </source>
</evidence>
<dbReference type="Proteomes" id="UP000290174">
    <property type="component" value="Unassembled WGS sequence"/>
</dbReference>
<dbReference type="InterPro" id="IPR012899">
    <property type="entry name" value="LTXXQ"/>
</dbReference>
<feature type="signal peptide" evidence="1">
    <location>
        <begin position="1"/>
        <end position="20"/>
    </location>
</feature>
<dbReference type="RefSeq" id="WP_128936311.1">
    <property type="nucleotide sequence ID" value="NZ_CP022221.1"/>
</dbReference>
<evidence type="ECO:0008006" key="4">
    <source>
        <dbReference type="Google" id="ProtNLM"/>
    </source>
</evidence>
<dbReference type="AlphaFoldDB" id="A0A4Q0Q973"/>
<protein>
    <recommendedName>
        <fullName evidence="4">LTXXQ motif family protein</fullName>
    </recommendedName>
</protein>
<keyword evidence="1" id="KW-0732">Signal</keyword>
<accession>A0A4Q0Q973</accession>
<evidence type="ECO:0000313" key="2">
    <source>
        <dbReference type="EMBL" id="RXG85932.1"/>
    </source>
</evidence>
<organism evidence="2 3">
    <name type="scientific">Bradyrhizobium zhanjiangense</name>
    <dbReference type="NCBI Taxonomy" id="1325107"/>
    <lineage>
        <taxon>Bacteria</taxon>
        <taxon>Pseudomonadati</taxon>
        <taxon>Pseudomonadota</taxon>
        <taxon>Alphaproteobacteria</taxon>
        <taxon>Hyphomicrobiales</taxon>
        <taxon>Nitrobacteraceae</taxon>
        <taxon>Bradyrhizobium</taxon>
    </lineage>
</organism>
<dbReference type="GO" id="GO:0042597">
    <property type="term" value="C:periplasmic space"/>
    <property type="evidence" value="ECO:0007669"/>
    <property type="project" value="InterPro"/>
</dbReference>
<evidence type="ECO:0000313" key="3">
    <source>
        <dbReference type="Proteomes" id="UP000290174"/>
    </source>
</evidence>
<feature type="chain" id="PRO_5020313323" description="LTXXQ motif family protein" evidence="1">
    <location>
        <begin position="21"/>
        <end position="423"/>
    </location>
</feature>
<dbReference type="EMBL" id="RKMK01000052">
    <property type="protein sequence ID" value="RXG85932.1"/>
    <property type="molecule type" value="Genomic_DNA"/>
</dbReference>
<reference evidence="2 3" key="1">
    <citation type="submission" date="2018-11" db="EMBL/GenBank/DDBJ databases">
        <title>Bradyrhizobium sp. nov., isolated from effective nodules of peanut in China.</title>
        <authorList>
            <person name="Li Y."/>
        </authorList>
    </citation>
    <scope>NUCLEOTIDE SEQUENCE [LARGE SCALE GENOMIC DNA]</scope>
    <source>
        <strain evidence="2 3">CCBAU 51770</strain>
    </source>
</reference>